<keyword evidence="6" id="KW-1185">Reference proteome</keyword>
<geneLocation type="plasmid" evidence="6">
    <name>II</name>
</geneLocation>
<dbReference type="EMBL" id="HG938354">
    <property type="protein sequence ID" value="CDN51102.1"/>
    <property type="molecule type" value="Genomic_DNA"/>
</dbReference>
<evidence type="ECO:0000259" key="4">
    <source>
        <dbReference type="PROSITE" id="PS50949"/>
    </source>
</evidence>
<keyword evidence="2" id="KW-0238">DNA-binding</keyword>
<keyword evidence="1" id="KW-0805">Transcription regulation</keyword>
<dbReference type="OrthoDB" id="9808698at2"/>
<dbReference type="SMART" id="SM00866">
    <property type="entry name" value="UTRA"/>
    <property type="match status" value="1"/>
</dbReference>
<keyword evidence="5" id="KW-0614">Plasmid</keyword>
<dbReference type="InterPro" id="IPR000524">
    <property type="entry name" value="Tscrpt_reg_HTH_GntR"/>
</dbReference>
<evidence type="ECO:0000256" key="1">
    <source>
        <dbReference type="ARBA" id="ARBA00023015"/>
    </source>
</evidence>
<sequence>MPELPNNSSGVIKLTELSLPLYEVVKRQITEAIMLGKLEPGAVLPSEVALSQTYGVAVGTIRRALMDLTNDGLLSRRRKTGTVVTGRKPQHSLRLFFQYFRLHGLDGSLSKSVTKVTSLDRSGASAADARKLQIDEGSPTVTFHRVRYVDERPIMHETLTLSRERVPDFPERPEEIPQLFYLHLLENYGIRISAIREQIGADLANDSDARWLDLALPAAVLTIDEVAYDQLAVPVLISAHRATTAHHRYVNEVQ</sequence>
<dbReference type="InterPro" id="IPR011663">
    <property type="entry name" value="UTRA"/>
</dbReference>
<dbReference type="SUPFAM" id="SSF64288">
    <property type="entry name" value="Chorismate lyase-like"/>
    <property type="match status" value="1"/>
</dbReference>
<evidence type="ECO:0000256" key="3">
    <source>
        <dbReference type="ARBA" id="ARBA00023163"/>
    </source>
</evidence>
<dbReference type="GO" id="GO:0003677">
    <property type="term" value="F:DNA binding"/>
    <property type="evidence" value="ECO:0007669"/>
    <property type="project" value="UniProtKB-KW"/>
</dbReference>
<dbReference type="GeneID" id="24261089"/>
<evidence type="ECO:0000256" key="2">
    <source>
        <dbReference type="ARBA" id="ARBA00023125"/>
    </source>
</evidence>
<dbReference type="GO" id="GO:0003700">
    <property type="term" value="F:DNA-binding transcription factor activity"/>
    <property type="evidence" value="ECO:0007669"/>
    <property type="project" value="InterPro"/>
</dbReference>
<evidence type="ECO:0000313" key="6">
    <source>
        <dbReference type="Proteomes" id="UP000028181"/>
    </source>
</evidence>
<dbReference type="AlphaFoldDB" id="A0A068SXY1"/>
<dbReference type="Gene3D" id="1.10.10.10">
    <property type="entry name" value="Winged helix-like DNA-binding domain superfamily/Winged helix DNA-binding domain"/>
    <property type="match status" value="1"/>
</dbReference>
<name>A0A068SXY1_NEOGA</name>
<dbReference type="InterPro" id="IPR036388">
    <property type="entry name" value="WH-like_DNA-bd_sf"/>
</dbReference>
<dbReference type="KEGG" id="ngg:RG540_PA04240"/>
<dbReference type="Pfam" id="PF07702">
    <property type="entry name" value="UTRA"/>
    <property type="match status" value="1"/>
</dbReference>
<dbReference type="RefSeq" id="WP_041364434.1">
    <property type="nucleotide sequence ID" value="NZ_HG938354.1"/>
</dbReference>
<dbReference type="PANTHER" id="PTHR44846:SF1">
    <property type="entry name" value="MANNOSYL-D-GLYCERATE TRANSPORT_METABOLISM SYSTEM REPRESSOR MNGR-RELATED"/>
    <property type="match status" value="1"/>
</dbReference>
<dbReference type="PROSITE" id="PS50949">
    <property type="entry name" value="HTH_GNTR"/>
    <property type="match status" value="1"/>
</dbReference>
<protein>
    <submittedName>
        <fullName evidence="5">HTH-type transcriptional regulator FrlR</fullName>
    </submittedName>
</protein>
<dbReference type="SUPFAM" id="SSF46785">
    <property type="entry name" value="Winged helix' DNA-binding domain"/>
    <property type="match status" value="1"/>
</dbReference>
<dbReference type="InterPro" id="IPR036390">
    <property type="entry name" value="WH_DNA-bd_sf"/>
</dbReference>
<feature type="domain" description="HTH gntR-type" evidence="4">
    <location>
        <begin position="19"/>
        <end position="87"/>
    </location>
</feature>
<reference evidence="6" key="1">
    <citation type="journal article" date="2014" name="BMC Genomics">
        <title>Genome sequencing of two Neorhizobium galegae strains reveals a noeT gene responsible for the unusual acetylation of the nodulation factors.</title>
        <authorList>
            <person name="Osterman J."/>
            <person name="Marsh J."/>
            <person name="Laine P.K."/>
            <person name="Zeng Z."/>
            <person name="Alatalo E."/>
            <person name="Sullivan J.T."/>
            <person name="Young J.P."/>
            <person name="Thomas-Oates J."/>
            <person name="Paulin L."/>
            <person name="Lindstrom K."/>
        </authorList>
    </citation>
    <scope>NUCLEOTIDE SEQUENCE [LARGE SCALE GENOMIC DNA]</scope>
    <source>
        <strain evidence="6">HAMBI 540</strain>
    </source>
</reference>
<keyword evidence="3" id="KW-0804">Transcription</keyword>
<dbReference type="PATRIC" id="fig|1028800.3.peg.5043"/>
<dbReference type="eggNOG" id="COG2188">
    <property type="taxonomic scope" value="Bacteria"/>
</dbReference>
<accession>A0A068SXY1</accession>
<gene>
    <name evidence="5" type="primary">frlR</name>
    <name evidence="5" type="ORF">RG540_PA04240</name>
</gene>
<dbReference type="InterPro" id="IPR050679">
    <property type="entry name" value="Bact_HTH_transcr_reg"/>
</dbReference>
<dbReference type="SMART" id="SM00345">
    <property type="entry name" value="HTH_GNTR"/>
    <property type="match status" value="1"/>
</dbReference>
<organism evidence="5 6">
    <name type="scientific">Neorhizobium galegae bv. orientalis str. HAMBI 540</name>
    <dbReference type="NCBI Taxonomy" id="1028800"/>
    <lineage>
        <taxon>Bacteria</taxon>
        <taxon>Pseudomonadati</taxon>
        <taxon>Pseudomonadota</taxon>
        <taxon>Alphaproteobacteria</taxon>
        <taxon>Hyphomicrobiales</taxon>
        <taxon>Rhizobiaceae</taxon>
        <taxon>Rhizobium/Agrobacterium group</taxon>
        <taxon>Neorhizobium</taxon>
    </lineage>
</organism>
<dbReference type="Proteomes" id="UP000028181">
    <property type="component" value="Plasmid pHAMBI540a"/>
</dbReference>
<dbReference type="Pfam" id="PF00392">
    <property type="entry name" value="GntR"/>
    <property type="match status" value="1"/>
</dbReference>
<dbReference type="CDD" id="cd07377">
    <property type="entry name" value="WHTH_GntR"/>
    <property type="match status" value="1"/>
</dbReference>
<evidence type="ECO:0000313" key="5">
    <source>
        <dbReference type="EMBL" id="CDN51102.1"/>
    </source>
</evidence>
<dbReference type="HOGENOM" id="CLU_063236_3_0_5"/>
<dbReference type="PANTHER" id="PTHR44846">
    <property type="entry name" value="MANNOSYL-D-GLYCERATE TRANSPORT/METABOLISM SYSTEM REPRESSOR MNGR-RELATED"/>
    <property type="match status" value="1"/>
</dbReference>
<proteinExistence type="predicted"/>
<dbReference type="GO" id="GO:0045892">
    <property type="term" value="P:negative regulation of DNA-templated transcription"/>
    <property type="evidence" value="ECO:0007669"/>
    <property type="project" value="TreeGrafter"/>
</dbReference>
<dbReference type="InterPro" id="IPR028978">
    <property type="entry name" value="Chorismate_lyase_/UTRA_dom_sf"/>
</dbReference>
<dbReference type="Gene3D" id="3.40.1410.10">
    <property type="entry name" value="Chorismate lyase-like"/>
    <property type="match status" value="1"/>
</dbReference>